<dbReference type="OrthoDB" id="2817073at2759"/>
<evidence type="ECO:0008006" key="3">
    <source>
        <dbReference type="Google" id="ProtNLM"/>
    </source>
</evidence>
<sequence>MALHTKIGNRNQIINDGTRSAFLQSKRARGSDKQVWNGKLGLVRMDLQNGSSRCRRLSNGGASRSMFLKAPSTAVHDPQDYIPGGSFYMRVGIPGPPGAVRLTKDGRHVVIRLMDILPDGGGQKHIKALRTIAMGVKALHADNHAVPVLEELHDESRGLIFFVFPMLASNISWPWFYDLGEFIDWVEQAIQDIAEDNFLWNVLPFHHFMGYLVVPPLRSLFPVRYYLNDFEMSVTFESSSEPSSRVISGCPSKHRLGGYARMPYPEMLTGEPYCPFRADIWQLGTMFRQQFIANDTCPKLTQLFETRPTAAEALARVIAIRKDLTSESLRQYIFKPFAEPHIRLGDLPDEAVYERGQASDKDGAPLIDSDESILTHLPPDIRERIPDAEVRCGSFERERVELAEMVRDLESRGLFK</sequence>
<gene>
    <name evidence="1" type="ORF">FISHEDRAFT_57770</name>
</gene>
<proteinExistence type="predicted"/>
<name>A0A0D7AF85_9AGAR</name>
<reference evidence="1 2" key="1">
    <citation type="journal article" date="2015" name="Fungal Genet. Biol.">
        <title>Evolution of novel wood decay mechanisms in Agaricales revealed by the genome sequences of Fistulina hepatica and Cylindrobasidium torrendii.</title>
        <authorList>
            <person name="Floudas D."/>
            <person name="Held B.W."/>
            <person name="Riley R."/>
            <person name="Nagy L.G."/>
            <person name="Koehler G."/>
            <person name="Ransdell A.S."/>
            <person name="Younus H."/>
            <person name="Chow J."/>
            <person name="Chiniquy J."/>
            <person name="Lipzen A."/>
            <person name="Tritt A."/>
            <person name="Sun H."/>
            <person name="Haridas S."/>
            <person name="LaButti K."/>
            <person name="Ohm R.A."/>
            <person name="Kues U."/>
            <person name="Blanchette R.A."/>
            <person name="Grigoriev I.V."/>
            <person name="Minto R.E."/>
            <person name="Hibbett D.S."/>
        </authorList>
    </citation>
    <scope>NUCLEOTIDE SEQUENCE [LARGE SCALE GENOMIC DNA]</scope>
    <source>
        <strain evidence="1 2">ATCC 64428</strain>
    </source>
</reference>
<dbReference type="Proteomes" id="UP000054144">
    <property type="component" value="Unassembled WGS sequence"/>
</dbReference>
<evidence type="ECO:0000313" key="2">
    <source>
        <dbReference type="Proteomes" id="UP000054144"/>
    </source>
</evidence>
<protein>
    <recommendedName>
        <fullName evidence="3">Protein kinase domain-containing protein</fullName>
    </recommendedName>
</protein>
<accession>A0A0D7AF85</accession>
<organism evidence="1 2">
    <name type="scientific">Fistulina hepatica ATCC 64428</name>
    <dbReference type="NCBI Taxonomy" id="1128425"/>
    <lineage>
        <taxon>Eukaryota</taxon>
        <taxon>Fungi</taxon>
        <taxon>Dikarya</taxon>
        <taxon>Basidiomycota</taxon>
        <taxon>Agaricomycotina</taxon>
        <taxon>Agaricomycetes</taxon>
        <taxon>Agaricomycetidae</taxon>
        <taxon>Agaricales</taxon>
        <taxon>Fistulinaceae</taxon>
        <taxon>Fistulina</taxon>
    </lineage>
</organism>
<evidence type="ECO:0000313" key="1">
    <source>
        <dbReference type="EMBL" id="KIY50052.1"/>
    </source>
</evidence>
<keyword evidence="2" id="KW-1185">Reference proteome</keyword>
<dbReference type="EMBL" id="KN881694">
    <property type="protein sequence ID" value="KIY50052.1"/>
    <property type="molecule type" value="Genomic_DNA"/>
</dbReference>
<dbReference type="AlphaFoldDB" id="A0A0D7AF85"/>